<dbReference type="AlphaFoldDB" id="A0AB36TN65"/>
<sequence>MFLGKKIKKVSIFAMIFTMVFTFTSLDLFTNKAYAMQKPGHTFYKEEVQMVGVDPTNYDNEAALTLGLALLVPELTAIQSLNKALSYLGIYLSAKSVIGKFDEPQAFEIKKTIYKADEVKNNNYWGYYYITITNRNTGKTVSSKMFVIGKVAAFF</sequence>
<reference evidence="2 3" key="1">
    <citation type="submission" date="2017-09" db="EMBL/GenBank/DDBJ databases">
        <title>Large-scale bioinformatics analysis of Bacillus genomes uncovers conserved roles of natural products in bacterial physiology.</title>
        <authorList>
            <consortium name="Agbiome Team Llc"/>
            <person name="Bleich R.M."/>
            <person name="Grubbs K.J."/>
            <person name="Santa Maria K.C."/>
            <person name="Allen S.E."/>
            <person name="Farag S."/>
            <person name="Shank E.A."/>
            <person name="Bowers A."/>
        </authorList>
    </citation>
    <scope>NUCLEOTIDE SEQUENCE [LARGE SCALE GENOMIC DNA]</scope>
    <source>
        <strain evidence="2 3">AFS077661</strain>
    </source>
</reference>
<dbReference type="EMBL" id="NUYG01000071">
    <property type="protein sequence ID" value="PFM85507.1"/>
    <property type="molecule type" value="Genomic_DNA"/>
</dbReference>
<proteinExistence type="predicted"/>
<keyword evidence="1" id="KW-0812">Transmembrane</keyword>
<organism evidence="2 3">
    <name type="scientific">Bacillus thuringiensis</name>
    <dbReference type="NCBI Taxonomy" id="1428"/>
    <lineage>
        <taxon>Bacteria</taxon>
        <taxon>Bacillati</taxon>
        <taxon>Bacillota</taxon>
        <taxon>Bacilli</taxon>
        <taxon>Bacillales</taxon>
        <taxon>Bacillaceae</taxon>
        <taxon>Bacillus</taxon>
        <taxon>Bacillus cereus group</taxon>
    </lineage>
</organism>
<name>A0AB36TN65_BACTU</name>
<evidence type="ECO:0008006" key="4">
    <source>
        <dbReference type="Google" id="ProtNLM"/>
    </source>
</evidence>
<dbReference type="RefSeq" id="WP_088021014.1">
    <property type="nucleotide sequence ID" value="NZ_NTXO01000066.1"/>
</dbReference>
<evidence type="ECO:0000313" key="2">
    <source>
        <dbReference type="EMBL" id="PFM85507.1"/>
    </source>
</evidence>
<keyword evidence="1" id="KW-0472">Membrane</keyword>
<gene>
    <name evidence="2" type="ORF">COJ61_27515</name>
</gene>
<feature type="transmembrane region" description="Helical" evidence="1">
    <location>
        <begin position="12"/>
        <end position="29"/>
    </location>
</feature>
<dbReference type="Proteomes" id="UP000223839">
    <property type="component" value="Unassembled WGS sequence"/>
</dbReference>
<accession>A0AB36TN65</accession>
<evidence type="ECO:0000313" key="3">
    <source>
        <dbReference type="Proteomes" id="UP000223839"/>
    </source>
</evidence>
<keyword evidence="1" id="KW-1133">Transmembrane helix</keyword>
<evidence type="ECO:0000256" key="1">
    <source>
        <dbReference type="SAM" id="Phobius"/>
    </source>
</evidence>
<comment type="caution">
    <text evidence="2">The sequence shown here is derived from an EMBL/GenBank/DDBJ whole genome shotgun (WGS) entry which is preliminary data.</text>
</comment>
<protein>
    <recommendedName>
        <fullName evidence="4">DUF4430 domain-containing protein</fullName>
    </recommendedName>
</protein>